<accession>A0ACD3R1R0</accession>
<gene>
    <name evidence="1" type="ORF">E3U43_018352</name>
</gene>
<dbReference type="Proteomes" id="UP000793456">
    <property type="component" value="Chromosome XI"/>
</dbReference>
<keyword evidence="2" id="KW-1185">Reference proteome</keyword>
<dbReference type="EMBL" id="CM011684">
    <property type="protein sequence ID" value="TMS13277.1"/>
    <property type="molecule type" value="Genomic_DNA"/>
</dbReference>
<sequence length="1224" mass="140478">MAHSARRRDCPELPDFSLLKRLARDQLIYLLEQLPGKKDLFIEADLMSPLDRIANVSTLKQHEVDKLYKVEHKPVVSTSDQLCFLIRPRIQTVKWICDVANADKAAGKFRRYKIIFTPQKFYACEAVLEEQGIFGDVTTDEWAFNLLPLDDDIISLELPEFFRDNFPGGRPAVGEDSRQRSAPPSLTLRPILKDLRDRTMFKGAMAYESWREQVEEGEQRTHQAEIGKVFLIDRDVDFVTPLCSQVVYEGLVDDIFRIKCGCVEFGPEVTSSDKSMKVMLNSQDKVFNEIRNEHFSNVFGFLSQKARNLQTAYDKRRGMDIKQMKTFVSEELKGLKQEHRLLSLHIGASESIMKKKTKQDFQELLKTEHSLLEGFEIRECISFIEEHINRQVSMIESLRLLCLLSITENGLLPKDFRSLKAQYLQSYGVDHLLTFANLRQLGLLVEQQPGETLTVMESKVGKLVNDKTAGKLTDAFSSLAKKSNFRALSRKLNLVPKSDEEYDLRVPRDMAYIFSGAYVPLSCKLIEQVLDRDGWTGLEEVTRLLNGHEFAVSGSTRGDSKTKSDAQRIILVMFLGGCTFSEISALRFLGRERGYKFIVVTTAITNSSRLLEALLDNHAEVLAAEAVSCLNKALCHLKDIWEEIGIPEDQRLQRTNVVKNHIKSLLDMMIKEEESLKNRLISSIQTCRTEMEQLYLELQLPVFEEERGISMLQQEKNIRTQLEALMKEKTQRMQQLKVLMEQDQDLCDILCSMPYGIAPTSVPSPEQLESFRQHVANQNAEKARRYAEFMDLKKQIILYMEELDHVPETSFEKDVVCEDEDSFCLSRDNITSLKLLICQLEERKAENEATCESHREKIQQLWDRLQVPQEEREAFNEHMVSSRKRNLEALQAEVQRLEELKLLNIRNVTDAIRSEIAVLWEKCFLSTDQRQAFTPYFSEDFTEELLSLHDAEIQRLKQHYEGHKELFEGVHQWEESWRLFLELEKKATDPTRFTNRGGNLLKEEKQRSELHKNLPKLEKKLKAQIDAWEGEQGREFLVNGQKFLQYVEEQWELHRIEKEKEKQERHLKKSKQTEEDMLYGTAVRTPTKRRLLGTPTSNKSRKFNATSSISSGTSNSTMRSAFGGTVCRSPVPRPPLSANKVPAARTPGGGKPPHPRLQGCNKENEAQLKGASPLSGALLVPASQQRNFSITSVASTYSEFVRDLSKASIAKVQHNVLNSTTTNL</sequence>
<reference evidence="1" key="1">
    <citation type="submission" date="2018-11" db="EMBL/GenBank/DDBJ databases">
        <title>The sequence and de novo assembly of Larimichthys crocea genome using PacBio and Hi-C technologies.</title>
        <authorList>
            <person name="Xu P."/>
            <person name="Chen B."/>
            <person name="Zhou Z."/>
            <person name="Ke Q."/>
            <person name="Wu Y."/>
            <person name="Bai H."/>
            <person name="Pu F."/>
        </authorList>
    </citation>
    <scope>NUCLEOTIDE SEQUENCE</scope>
    <source>
        <tissue evidence="1">Muscle</tissue>
    </source>
</reference>
<protein>
    <submittedName>
        <fullName evidence="1">Uncharacterized protein</fullName>
    </submittedName>
</protein>
<organism evidence="1 2">
    <name type="scientific">Larimichthys crocea</name>
    <name type="common">Large yellow croaker</name>
    <name type="synonym">Pseudosciaena crocea</name>
    <dbReference type="NCBI Taxonomy" id="215358"/>
    <lineage>
        <taxon>Eukaryota</taxon>
        <taxon>Metazoa</taxon>
        <taxon>Chordata</taxon>
        <taxon>Craniata</taxon>
        <taxon>Vertebrata</taxon>
        <taxon>Euteleostomi</taxon>
        <taxon>Actinopterygii</taxon>
        <taxon>Neopterygii</taxon>
        <taxon>Teleostei</taxon>
        <taxon>Neoteleostei</taxon>
        <taxon>Acanthomorphata</taxon>
        <taxon>Eupercaria</taxon>
        <taxon>Sciaenidae</taxon>
        <taxon>Larimichthys</taxon>
    </lineage>
</organism>
<comment type="caution">
    <text evidence="1">The sequence shown here is derived from an EMBL/GenBank/DDBJ whole genome shotgun (WGS) entry which is preliminary data.</text>
</comment>
<proteinExistence type="predicted"/>
<name>A0ACD3R1R0_LARCR</name>
<evidence type="ECO:0000313" key="2">
    <source>
        <dbReference type="Proteomes" id="UP000793456"/>
    </source>
</evidence>
<evidence type="ECO:0000313" key="1">
    <source>
        <dbReference type="EMBL" id="TMS13277.1"/>
    </source>
</evidence>